<proteinExistence type="predicted"/>
<dbReference type="STRING" id="454136.NIES2119_02820"/>
<dbReference type="EMBL" id="MRCE01000002">
    <property type="protein sequence ID" value="OKH40561.1"/>
    <property type="molecule type" value="Genomic_DNA"/>
</dbReference>
<dbReference type="InterPro" id="IPR006342">
    <property type="entry name" value="FkbM_mtfrase"/>
</dbReference>
<dbReference type="PANTHER" id="PTHR34203:SF15">
    <property type="entry name" value="SLL1173 PROTEIN"/>
    <property type="match status" value="1"/>
</dbReference>
<dbReference type="SUPFAM" id="SSF53335">
    <property type="entry name" value="S-adenosyl-L-methionine-dependent methyltransferases"/>
    <property type="match status" value="1"/>
</dbReference>
<dbReference type="InterPro" id="IPR052514">
    <property type="entry name" value="SAM-dependent_MTase"/>
</dbReference>
<dbReference type="NCBIfam" id="TIGR01444">
    <property type="entry name" value="fkbM_fam"/>
    <property type="match status" value="1"/>
</dbReference>
<reference evidence="2 3" key="1">
    <citation type="submission" date="2016-11" db="EMBL/GenBank/DDBJ databases">
        <title>Draft Genome Sequences of Nine Cyanobacterial Strains from Diverse Habitats.</title>
        <authorList>
            <person name="Zhu T."/>
            <person name="Hou S."/>
            <person name="Lu X."/>
            <person name="Hess W.R."/>
        </authorList>
    </citation>
    <scope>NUCLEOTIDE SEQUENCE [LARGE SCALE GENOMIC DNA]</scope>
    <source>
        <strain evidence="2 3">IAM M-71</strain>
    </source>
</reference>
<dbReference type="PANTHER" id="PTHR34203">
    <property type="entry name" value="METHYLTRANSFERASE, FKBM FAMILY PROTEIN"/>
    <property type="match status" value="1"/>
</dbReference>
<sequence>MKQTWLFIVSNIYRLIVRMISRLTGRGVGKFASILPKGQRYTVKNYCGLYNFYVDTTYPIESAVWLGGVYDMVTTKFLRKVIRPGDVFLDVGANCGALTLVAASLIGEGKIYAFEPGTAIRSRLAANIEANGELRDRIKVVPLGLGLTKSQLFYHEDENYRGNGSLHISYGTPVDIISLDEWVLAENVDRIDVIKIDVEGMEYDVLLGGKATLAKFRPIIYFETIELFYGESQHKIRDIYEFLANLEYKIVRPTPPYLEVNFDGLYPANSVAVPANKLDRLTVKSAKVNDNLKIRG</sequence>
<gene>
    <name evidence="2" type="ORF">NIES2119_02820</name>
</gene>
<dbReference type="Proteomes" id="UP000185860">
    <property type="component" value="Unassembled WGS sequence"/>
</dbReference>
<evidence type="ECO:0000313" key="3">
    <source>
        <dbReference type="Proteomes" id="UP000185860"/>
    </source>
</evidence>
<comment type="caution">
    <text evidence="2">The sequence shown here is derived from an EMBL/GenBank/DDBJ whole genome shotgun (WGS) entry which is preliminary data.</text>
</comment>
<dbReference type="OrthoDB" id="421171at2"/>
<protein>
    <recommendedName>
        <fullName evidence="1">Methyltransferase FkbM domain-containing protein</fullName>
    </recommendedName>
</protein>
<dbReference type="RefSeq" id="WP_073591942.1">
    <property type="nucleotide sequence ID" value="NZ_MRCE01000002.1"/>
</dbReference>
<feature type="domain" description="Methyltransferase FkbM" evidence="1">
    <location>
        <begin position="90"/>
        <end position="249"/>
    </location>
</feature>
<evidence type="ECO:0000313" key="2">
    <source>
        <dbReference type="EMBL" id="OKH40561.1"/>
    </source>
</evidence>
<accession>A0A1U7ISS8</accession>
<name>A0A1U7ISS8_9CYAN</name>
<dbReference type="InterPro" id="IPR029063">
    <property type="entry name" value="SAM-dependent_MTases_sf"/>
</dbReference>
<organism evidence="2 3">
    <name type="scientific">[Phormidium ambiguum] IAM M-71</name>
    <dbReference type="NCBI Taxonomy" id="454136"/>
    <lineage>
        <taxon>Bacteria</taxon>
        <taxon>Bacillati</taxon>
        <taxon>Cyanobacteriota</taxon>
        <taxon>Cyanophyceae</taxon>
        <taxon>Oscillatoriophycideae</taxon>
        <taxon>Aerosakkonematales</taxon>
        <taxon>Aerosakkonemataceae</taxon>
        <taxon>Floridanema</taxon>
    </lineage>
</organism>
<dbReference type="AlphaFoldDB" id="A0A1U7ISS8"/>
<dbReference type="Pfam" id="PF05050">
    <property type="entry name" value="Methyltransf_21"/>
    <property type="match status" value="1"/>
</dbReference>
<evidence type="ECO:0000259" key="1">
    <source>
        <dbReference type="Pfam" id="PF05050"/>
    </source>
</evidence>
<dbReference type="Gene3D" id="3.40.50.150">
    <property type="entry name" value="Vaccinia Virus protein VP39"/>
    <property type="match status" value="1"/>
</dbReference>